<evidence type="ECO:0000313" key="1">
    <source>
        <dbReference type="EMBL" id="DAD89015.1"/>
    </source>
</evidence>
<proteinExistence type="predicted"/>
<dbReference type="EMBL" id="BK015052">
    <property type="protein sequence ID" value="DAD89015.1"/>
    <property type="molecule type" value="Genomic_DNA"/>
</dbReference>
<sequence length="63" mass="6958">MAIGYNSKAKGSLGCFIVLAEYKELGGEYHIVDVKSAKVDGEKIKPDTFYKLINGEFVEADKE</sequence>
<reference evidence="1" key="1">
    <citation type="journal article" date="2021" name="Proc. Natl. Acad. Sci. U.S.A.">
        <title>A Catalog of Tens of Thousands of Viruses from Human Metagenomes Reveals Hidden Associations with Chronic Diseases.</title>
        <authorList>
            <person name="Tisza M.J."/>
            <person name="Buck C.B."/>
        </authorList>
    </citation>
    <scope>NUCLEOTIDE SEQUENCE</scope>
    <source>
        <strain evidence="1">Ctv0N24</strain>
    </source>
</reference>
<name>A0A8S5N3W0_9CAUD</name>
<accession>A0A8S5N3W0</accession>
<protein>
    <submittedName>
        <fullName evidence="1">Uncharacterized protein</fullName>
    </submittedName>
</protein>
<organism evidence="1">
    <name type="scientific">Siphoviridae sp. ctv0N24</name>
    <dbReference type="NCBI Taxonomy" id="2826509"/>
    <lineage>
        <taxon>Viruses</taxon>
        <taxon>Duplodnaviria</taxon>
        <taxon>Heunggongvirae</taxon>
        <taxon>Uroviricota</taxon>
        <taxon>Caudoviricetes</taxon>
    </lineage>
</organism>